<reference evidence="2 3" key="1">
    <citation type="journal article" date="2012" name="J. Bacteriol.">
        <title>Genome of Bacillus macauensis ZFHKF-1, a Long-Chain-Forming Bacterium.</title>
        <authorList>
            <person name="Cai L."/>
            <person name="Zhang T."/>
        </authorList>
    </citation>
    <scope>NUCLEOTIDE SEQUENCE [LARGE SCALE GENOMIC DNA]</scope>
    <source>
        <strain evidence="2 3">ZFHKF-1</strain>
    </source>
</reference>
<dbReference type="OrthoDB" id="2971563at2"/>
<keyword evidence="3" id="KW-1185">Reference proteome</keyword>
<gene>
    <name evidence="2" type="ORF">A374_00894</name>
</gene>
<proteinExistence type="predicted"/>
<dbReference type="SMART" id="SM00849">
    <property type="entry name" value="Lactamase_B"/>
    <property type="match status" value="1"/>
</dbReference>
<organism evidence="2 3">
    <name type="scientific">Fictibacillus macauensis ZFHKF-1</name>
    <dbReference type="NCBI Taxonomy" id="1196324"/>
    <lineage>
        <taxon>Bacteria</taxon>
        <taxon>Bacillati</taxon>
        <taxon>Bacillota</taxon>
        <taxon>Bacilli</taxon>
        <taxon>Bacillales</taxon>
        <taxon>Fictibacillaceae</taxon>
        <taxon>Fictibacillus</taxon>
    </lineage>
</organism>
<dbReference type="InterPro" id="IPR001279">
    <property type="entry name" value="Metallo-B-lactamas"/>
</dbReference>
<dbReference type="STRING" id="1196324.A374_00894"/>
<comment type="caution">
    <text evidence="2">The sequence shown here is derived from an EMBL/GenBank/DDBJ whole genome shotgun (WGS) entry which is preliminary data.</text>
</comment>
<evidence type="ECO:0000313" key="3">
    <source>
        <dbReference type="Proteomes" id="UP000004080"/>
    </source>
</evidence>
<sequence>MKEKIITIELPTPFHIGAVNVYLLVGDTITLIDCGPKTKEAWTVFTEQLHHYGYRESDIEQLVLTHYHPDHVGMYAYFSEPPTVFAPADEMVYLQRDSLFLQHRTTFFTTFYKQMGVPPKLIEGEQKKLAMYAHYASVISAPLPLGPTLPCHPDWQVLKTPGHSPDHRSFYHKDSGTLLGGDCLLPHVSSTALMEPPLHGETVRLKPILHYRQSLRMLRSLPVTLLYPGHRLPFSNVSTLIDERLHLQEKRASSLLLALQSPQTPYELSQLLFPKIYTKDLHLTISETVALLDLLEEQQLVERQEHEHTTYYVQKEGVEVNEAP</sequence>
<evidence type="ECO:0000259" key="1">
    <source>
        <dbReference type="SMART" id="SM00849"/>
    </source>
</evidence>
<evidence type="ECO:0000313" key="2">
    <source>
        <dbReference type="EMBL" id="EIT87293.1"/>
    </source>
</evidence>
<dbReference type="PANTHER" id="PTHR23131">
    <property type="entry name" value="ENDORIBONUCLEASE LACTB2"/>
    <property type="match status" value="1"/>
</dbReference>
<dbReference type="PATRIC" id="fig|1196324.3.peg.177"/>
<dbReference type="Pfam" id="PF00753">
    <property type="entry name" value="Lactamase_B"/>
    <property type="match status" value="1"/>
</dbReference>
<dbReference type="SUPFAM" id="SSF56281">
    <property type="entry name" value="Metallo-hydrolase/oxidoreductase"/>
    <property type="match status" value="1"/>
</dbReference>
<protein>
    <submittedName>
        <fullName evidence="2">Beta-lactamase domain-containing protein</fullName>
    </submittedName>
</protein>
<dbReference type="InterPro" id="IPR036866">
    <property type="entry name" value="RibonucZ/Hydroxyglut_hydro"/>
</dbReference>
<feature type="domain" description="Metallo-beta-lactamase" evidence="1">
    <location>
        <begin position="18"/>
        <end position="230"/>
    </location>
</feature>
<dbReference type="Gene3D" id="3.60.15.10">
    <property type="entry name" value="Ribonuclease Z/Hydroxyacylglutathione hydrolase-like"/>
    <property type="match status" value="1"/>
</dbReference>
<dbReference type="AlphaFoldDB" id="I8UKE0"/>
<accession>I8UKE0</accession>
<dbReference type="RefSeq" id="WP_007200285.1">
    <property type="nucleotide sequence ID" value="NZ_AKKV01000007.1"/>
</dbReference>
<dbReference type="eggNOG" id="COG0491">
    <property type="taxonomic scope" value="Bacteria"/>
</dbReference>
<dbReference type="EMBL" id="AKKV01000007">
    <property type="protein sequence ID" value="EIT87293.1"/>
    <property type="molecule type" value="Genomic_DNA"/>
</dbReference>
<dbReference type="Proteomes" id="UP000004080">
    <property type="component" value="Unassembled WGS sequence"/>
</dbReference>
<dbReference type="PANTHER" id="PTHR23131:SF4">
    <property type="entry name" value="METALLO-BETA-LACTAMASE SUPERFAMILY POTEIN"/>
    <property type="match status" value="1"/>
</dbReference>
<name>I8UKE0_9BACL</name>
<dbReference type="InterPro" id="IPR050662">
    <property type="entry name" value="Sec-metab_biosynth-thioest"/>
</dbReference>